<evidence type="ECO:0000259" key="19">
    <source>
        <dbReference type="SMART" id="SM00892"/>
    </source>
</evidence>
<keyword evidence="17" id="KW-0732">Signal</keyword>
<dbReference type="SMART" id="SM00892">
    <property type="entry name" value="Endonuclease_NS"/>
    <property type="match status" value="1"/>
</dbReference>
<dbReference type="GO" id="GO:0006401">
    <property type="term" value="P:RNA catabolic process"/>
    <property type="evidence" value="ECO:0007669"/>
    <property type="project" value="UniProtKB-ARBA"/>
</dbReference>
<evidence type="ECO:0000256" key="8">
    <source>
        <dbReference type="ARBA" id="ARBA00022759"/>
    </source>
</evidence>
<evidence type="ECO:0000256" key="7">
    <source>
        <dbReference type="ARBA" id="ARBA00022723"/>
    </source>
</evidence>
<evidence type="ECO:0000256" key="10">
    <source>
        <dbReference type="ARBA" id="ARBA00022801"/>
    </source>
</evidence>
<dbReference type="GO" id="GO:0006309">
    <property type="term" value="P:apoptotic DNA fragmentation"/>
    <property type="evidence" value="ECO:0007669"/>
    <property type="project" value="TreeGrafter"/>
</dbReference>
<dbReference type="EMBL" id="ML004431">
    <property type="protein sequence ID" value="RKP32492.1"/>
    <property type="molecule type" value="Genomic_DNA"/>
</dbReference>
<reference evidence="21" key="1">
    <citation type="journal article" date="2018" name="Nat. Microbiol.">
        <title>Leveraging single-cell genomics to expand the fungal tree of life.</title>
        <authorList>
            <person name="Ahrendt S.R."/>
            <person name="Quandt C.A."/>
            <person name="Ciobanu D."/>
            <person name="Clum A."/>
            <person name="Salamov A."/>
            <person name="Andreopoulos B."/>
            <person name="Cheng J.F."/>
            <person name="Woyke T."/>
            <person name="Pelin A."/>
            <person name="Henrissat B."/>
            <person name="Reynolds N.K."/>
            <person name="Benny G.L."/>
            <person name="Smith M.E."/>
            <person name="James T.Y."/>
            <person name="Grigoriev I.V."/>
        </authorList>
    </citation>
    <scope>NUCLEOTIDE SEQUENCE [LARGE SCALE GENOMIC DNA]</scope>
    <source>
        <strain evidence="21">Baker2002</strain>
    </source>
</reference>
<keyword evidence="14" id="KW-0464">Manganese</keyword>
<evidence type="ECO:0000256" key="14">
    <source>
        <dbReference type="ARBA" id="ARBA00023211"/>
    </source>
</evidence>
<evidence type="ECO:0000256" key="16">
    <source>
        <dbReference type="PIRSR" id="PIRSR640255-2"/>
    </source>
</evidence>
<feature type="domain" description="ENPP1-3/EXOG-like endonuclease/phosphodiesterase" evidence="18">
    <location>
        <begin position="76"/>
        <end position="288"/>
    </location>
</feature>
<dbReference type="FunFam" id="3.40.570.10:FF:000004">
    <property type="entry name" value="Nuclease 1, mitochondrial"/>
    <property type="match status" value="1"/>
</dbReference>
<dbReference type="GO" id="GO:0003676">
    <property type="term" value="F:nucleic acid binding"/>
    <property type="evidence" value="ECO:0007669"/>
    <property type="project" value="InterPro"/>
</dbReference>
<keyword evidence="11" id="KW-0460">Magnesium</keyword>
<name>A0A4P9ZJ27_9ASCO</name>
<comment type="similarity">
    <text evidence="4">Belongs to the DNA/RNA non-specific endonuclease family.</text>
</comment>
<dbReference type="CDD" id="cd00091">
    <property type="entry name" value="NUC"/>
    <property type="match status" value="1"/>
</dbReference>
<sequence length="318" mass="36029">MSKLANMFLTGTVGLSLFFWARSCAPIDAEAPSDPASSGLTGRPPTPCPVFEPASIRPQDFYKFGFPGPIHDIAKQSHFISCYNRATRSPYWVVEHITRESLQCRGDANRKRSVFKEDENVPFKFRAHLRDYFRSGYNRGHCAPAADARYSQTAMDETFFLTNVSPQVGEGFNRDYWAHLEDFCRRLTQKYDHVRIMTGPLFLPKKDVDGKFRVTYEVVGSPPNIAVPTHFFKLVVGEDNGSEKISVAAFVLPNDFISNDMPLTSFQVPVDALERSAGLELLQKVPFFNRKELCQEVKCDIVVREFPGQMTKLIEGKH</sequence>
<accession>A0A4P9ZJ27</accession>
<keyword evidence="6" id="KW-0540">Nuclease</keyword>
<evidence type="ECO:0000313" key="20">
    <source>
        <dbReference type="EMBL" id="RKP32492.1"/>
    </source>
</evidence>
<dbReference type="AlphaFoldDB" id="A0A4P9ZJ27"/>
<evidence type="ECO:0000256" key="17">
    <source>
        <dbReference type="SAM" id="SignalP"/>
    </source>
</evidence>
<dbReference type="Gene3D" id="3.40.570.10">
    <property type="entry name" value="Extracellular Endonuclease, subunit A"/>
    <property type="match status" value="1"/>
</dbReference>
<keyword evidence="7 16" id="KW-0479">Metal-binding</keyword>
<evidence type="ECO:0000256" key="9">
    <source>
        <dbReference type="ARBA" id="ARBA00022792"/>
    </source>
</evidence>
<keyword evidence="10" id="KW-0378">Hydrolase</keyword>
<dbReference type="GO" id="GO:0004521">
    <property type="term" value="F:RNA endonuclease activity"/>
    <property type="evidence" value="ECO:0007669"/>
    <property type="project" value="TreeGrafter"/>
</dbReference>
<dbReference type="Pfam" id="PF01223">
    <property type="entry name" value="Endonuclease_NS"/>
    <property type="match status" value="1"/>
</dbReference>
<evidence type="ECO:0000313" key="21">
    <source>
        <dbReference type="Proteomes" id="UP000268321"/>
    </source>
</evidence>
<dbReference type="InterPro" id="IPR020821">
    <property type="entry name" value="ENPP1-3/EXOG-like_nuc-like"/>
</dbReference>
<dbReference type="OrthoDB" id="5418055at2759"/>
<keyword evidence="12" id="KW-0496">Mitochondrion</keyword>
<keyword evidence="8" id="KW-0255">Endonuclease</keyword>
<evidence type="ECO:0000256" key="3">
    <source>
        <dbReference type="ARBA" id="ARBA00004273"/>
    </source>
</evidence>
<proteinExistence type="inferred from homology"/>
<dbReference type="InterPro" id="IPR044929">
    <property type="entry name" value="DNA/RNA_non-sp_Endonuclease_sf"/>
</dbReference>
<comment type="subcellular location">
    <subcellularLocation>
        <location evidence="3">Mitochondrion inner membrane</location>
    </subcellularLocation>
</comment>
<dbReference type="SUPFAM" id="SSF54060">
    <property type="entry name" value="His-Me finger endonucleases"/>
    <property type="match status" value="1"/>
</dbReference>
<dbReference type="SMART" id="SM00477">
    <property type="entry name" value="NUC"/>
    <property type="match status" value="1"/>
</dbReference>
<evidence type="ECO:0000256" key="4">
    <source>
        <dbReference type="ARBA" id="ARBA00010052"/>
    </source>
</evidence>
<organism evidence="20 21">
    <name type="scientific">Metschnikowia bicuspidata</name>
    <dbReference type="NCBI Taxonomy" id="27322"/>
    <lineage>
        <taxon>Eukaryota</taxon>
        <taxon>Fungi</taxon>
        <taxon>Dikarya</taxon>
        <taxon>Ascomycota</taxon>
        <taxon>Saccharomycotina</taxon>
        <taxon>Pichiomycetes</taxon>
        <taxon>Metschnikowiaceae</taxon>
        <taxon>Metschnikowia</taxon>
    </lineage>
</organism>
<comment type="cofactor">
    <cofactor evidence="1">
        <name>Mn(2+)</name>
        <dbReference type="ChEBI" id="CHEBI:29035"/>
    </cofactor>
</comment>
<evidence type="ECO:0000256" key="13">
    <source>
        <dbReference type="ARBA" id="ARBA00023136"/>
    </source>
</evidence>
<feature type="signal peptide" evidence="17">
    <location>
        <begin position="1"/>
        <end position="24"/>
    </location>
</feature>
<gene>
    <name evidence="20" type="ORF">METBISCDRAFT_12137</name>
</gene>
<dbReference type="GO" id="GO:0046872">
    <property type="term" value="F:metal ion binding"/>
    <property type="evidence" value="ECO:0007669"/>
    <property type="project" value="UniProtKB-KW"/>
</dbReference>
<dbReference type="PANTHER" id="PTHR13966">
    <property type="entry name" value="ENDONUCLEASE RELATED"/>
    <property type="match status" value="1"/>
</dbReference>
<dbReference type="Proteomes" id="UP000268321">
    <property type="component" value="Unassembled WGS sequence"/>
</dbReference>
<feature type="active site" description="Proton acceptor" evidence="15">
    <location>
        <position position="141"/>
    </location>
</feature>
<evidence type="ECO:0008006" key="22">
    <source>
        <dbReference type="Google" id="ProtNLM"/>
    </source>
</evidence>
<dbReference type="GO" id="GO:0005634">
    <property type="term" value="C:nucleus"/>
    <property type="evidence" value="ECO:0007669"/>
    <property type="project" value="UniProtKB-ARBA"/>
</dbReference>
<feature type="domain" description="DNA/RNA non-specific endonuclease/pyrophosphatase/phosphodiesterase" evidence="19">
    <location>
        <begin position="75"/>
        <end position="288"/>
    </location>
</feature>
<comment type="subunit">
    <text evidence="5">Homodimer.</text>
</comment>
<dbReference type="PANTHER" id="PTHR13966:SF5">
    <property type="entry name" value="ENDONUCLEASE G, MITOCHONDRIAL"/>
    <property type="match status" value="1"/>
</dbReference>
<dbReference type="GO" id="GO:0005743">
    <property type="term" value="C:mitochondrial inner membrane"/>
    <property type="evidence" value="ECO:0007669"/>
    <property type="project" value="UniProtKB-SubCell"/>
</dbReference>
<protein>
    <recommendedName>
        <fullName evidence="22">Endonuclease</fullName>
    </recommendedName>
</protein>
<evidence type="ECO:0000256" key="12">
    <source>
        <dbReference type="ARBA" id="ARBA00023128"/>
    </source>
</evidence>
<evidence type="ECO:0000256" key="11">
    <source>
        <dbReference type="ARBA" id="ARBA00022842"/>
    </source>
</evidence>
<comment type="cofactor">
    <cofactor evidence="2">
        <name>Mg(2+)</name>
        <dbReference type="ChEBI" id="CHEBI:18420"/>
    </cofactor>
</comment>
<evidence type="ECO:0000256" key="6">
    <source>
        <dbReference type="ARBA" id="ARBA00022722"/>
    </source>
</evidence>
<evidence type="ECO:0000256" key="2">
    <source>
        <dbReference type="ARBA" id="ARBA00001946"/>
    </source>
</evidence>
<feature type="binding site" evidence="16">
    <location>
        <position position="173"/>
    </location>
    <ligand>
        <name>Mg(2+)</name>
        <dbReference type="ChEBI" id="CHEBI:18420"/>
        <note>catalytic</note>
    </ligand>
</feature>
<evidence type="ECO:0000259" key="18">
    <source>
        <dbReference type="SMART" id="SM00477"/>
    </source>
</evidence>
<dbReference type="InterPro" id="IPR040255">
    <property type="entry name" value="Non-specific_endonuclease"/>
</dbReference>
<dbReference type="InterPro" id="IPR044925">
    <property type="entry name" value="His-Me_finger_sf"/>
</dbReference>
<feature type="chain" id="PRO_5020776736" description="Endonuclease" evidence="17">
    <location>
        <begin position="25"/>
        <end position="318"/>
    </location>
</feature>
<keyword evidence="9" id="KW-0999">Mitochondrion inner membrane</keyword>
<dbReference type="InterPro" id="IPR001604">
    <property type="entry name" value="Endo_G_ENPP1-like_dom"/>
</dbReference>
<dbReference type="GO" id="GO:0000014">
    <property type="term" value="F:single-stranded DNA endodeoxyribonuclease activity"/>
    <property type="evidence" value="ECO:0007669"/>
    <property type="project" value="TreeGrafter"/>
</dbReference>
<evidence type="ECO:0000256" key="15">
    <source>
        <dbReference type="PIRSR" id="PIRSR640255-1"/>
    </source>
</evidence>
<evidence type="ECO:0000256" key="5">
    <source>
        <dbReference type="ARBA" id="ARBA00011738"/>
    </source>
</evidence>
<keyword evidence="13" id="KW-0472">Membrane</keyword>
<keyword evidence="21" id="KW-1185">Reference proteome</keyword>
<evidence type="ECO:0000256" key="1">
    <source>
        <dbReference type="ARBA" id="ARBA00001936"/>
    </source>
</evidence>